<dbReference type="InterPro" id="IPR001365">
    <property type="entry name" value="A_deaminase_dom"/>
</dbReference>
<dbReference type="EMBL" id="LDAU01000217">
    <property type="protein sequence ID" value="KRW99241.1"/>
    <property type="molecule type" value="Genomic_DNA"/>
</dbReference>
<evidence type="ECO:0000256" key="6">
    <source>
        <dbReference type="ARBA" id="ARBA00022801"/>
    </source>
</evidence>
<dbReference type="GO" id="GO:0046872">
    <property type="term" value="F:metal ion binding"/>
    <property type="evidence" value="ECO:0007669"/>
    <property type="project" value="UniProtKB-KW"/>
</dbReference>
<name>A0A0V0QAI7_PSEPJ</name>
<dbReference type="Pfam" id="PF00962">
    <property type="entry name" value="A_deaminase"/>
    <property type="match status" value="1"/>
</dbReference>
<proteinExistence type="inferred from homology"/>
<dbReference type="InParanoid" id="A0A0V0QAI7"/>
<dbReference type="SUPFAM" id="SSF51556">
    <property type="entry name" value="Metallo-dependent hydrolases"/>
    <property type="match status" value="1"/>
</dbReference>
<dbReference type="UniPathway" id="UPA00606"/>
<keyword evidence="7" id="KW-0862">Zinc</keyword>
<evidence type="ECO:0000256" key="5">
    <source>
        <dbReference type="ARBA" id="ARBA00022726"/>
    </source>
</evidence>
<evidence type="ECO:0000256" key="7">
    <source>
        <dbReference type="ARBA" id="ARBA00022833"/>
    </source>
</evidence>
<feature type="domain" description="Adenosine deaminase" evidence="10">
    <location>
        <begin position="24"/>
        <end position="334"/>
    </location>
</feature>
<evidence type="ECO:0000256" key="3">
    <source>
        <dbReference type="ARBA" id="ARBA00006676"/>
    </source>
</evidence>
<sequence>MSLQQFQIIKPKQITLQQFIQNMPKIELHSHLSGAIRRETLKKLLEKKNISYDNSIFEKNDMLESYKIFDYIYQGLQTLDDIKQVTEEILHDNQEQNVVYLELRSTPKQTQQFTQQDYLNTIFQVMYDFEQNEQNFLKPRFILSIDRTKSIEEAYKRVDLYQQFKRDIKFSKYLVGLDFCGDPQVNDFKNFKEVFQKAKDQNIKITLHGSEQKNNENETQYIIDFKPDRIGHFLVYNNKQFEQVIKNRIPIEMCPTSNLYAQQLKSYDQHHFINFFQNKHPISLNTDDFCCFNSNITQEFMQIALTFKLQKQDIYKIMHDTIQMIFDNQNQNELQQITDKYFQNFEFI</sequence>
<comment type="caution">
    <text evidence="11">The sequence shown here is derived from an EMBL/GenBank/DDBJ whole genome shotgun (WGS) entry which is preliminary data.</text>
</comment>
<dbReference type="GO" id="GO:0046103">
    <property type="term" value="P:inosine biosynthetic process"/>
    <property type="evidence" value="ECO:0007669"/>
    <property type="project" value="TreeGrafter"/>
</dbReference>
<organism evidence="11 12">
    <name type="scientific">Pseudocohnilembus persalinus</name>
    <name type="common">Ciliate</name>
    <dbReference type="NCBI Taxonomy" id="266149"/>
    <lineage>
        <taxon>Eukaryota</taxon>
        <taxon>Sar</taxon>
        <taxon>Alveolata</taxon>
        <taxon>Ciliophora</taxon>
        <taxon>Intramacronucleata</taxon>
        <taxon>Oligohymenophorea</taxon>
        <taxon>Scuticociliatia</taxon>
        <taxon>Philasterida</taxon>
        <taxon>Pseudocohnilembidae</taxon>
        <taxon>Pseudocohnilembus</taxon>
    </lineage>
</organism>
<evidence type="ECO:0000256" key="4">
    <source>
        <dbReference type="ARBA" id="ARBA00022723"/>
    </source>
</evidence>
<dbReference type="PANTHER" id="PTHR11409">
    <property type="entry name" value="ADENOSINE DEAMINASE"/>
    <property type="match status" value="1"/>
</dbReference>
<keyword evidence="12" id="KW-1185">Reference proteome</keyword>
<accession>A0A0V0QAI7</accession>
<evidence type="ECO:0000256" key="9">
    <source>
        <dbReference type="ARBA" id="ARBA00048787"/>
    </source>
</evidence>
<dbReference type="Gene3D" id="3.20.20.140">
    <property type="entry name" value="Metal-dependent hydrolases"/>
    <property type="match status" value="1"/>
</dbReference>
<evidence type="ECO:0000259" key="10">
    <source>
        <dbReference type="Pfam" id="PF00962"/>
    </source>
</evidence>
<dbReference type="InterPro" id="IPR032466">
    <property type="entry name" value="Metal_Hydrolase"/>
</dbReference>
<dbReference type="GO" id="GO:0009117">
    <property type="term" value="P:nucleotide metabolic process"/>
    <property type="evidence" value="ECO:0007669"/>
    <property type="project" value="UniProtKB-KW"/>
</dbReference>
<reference evidence="11 12" key="1">
    <citation type="journal article" date="2015" name="Sci. Rep.">
        <title>Genome of the facultative scuticociliatosis pathogen Pseudocohnilembus persalinus provides insight into its virulence through horizontal gene transfer.</title>
        <authorList>
            <person name="Xiong J."/>
            <person name="Wang G."/>
            <person name="Cheng J."/>
            <person name="Tian M."/>
            <person name="Pan X."/>
            <person name="Warren A."/>
            <person name="Jiang C."/>
            <person name="Yuan D."/>
            <person name="Miao W."/>
        </authorList>
    </citation>
    <scope>NUCLEOTIDE SEQUENCE [LARGE SCALE GENOMIC DNA]</scope>
    <source>
        <strain evidence="11">36N120E</strain>
    </source>
</reference>
<dbReference type="Proteomes" id="UP000054937">
    <property type="component" value="Unassembled WGS sequence"/>
</dbReference>
<dbReference type="InterPro" id="IPR006330">
    <property type="entry name" value="Ado/ade_deaminase"/>
</dbReference>
<evidence type="ECO:0000313" key="12">
    <source>
        <dbReference type="Proteomes" id="UP000054937"/>
    </source>
</evidence>
<evidence type="ECO:0000256" key="8">
    <source>
        <dbReference type="ARBA" id="ARBA00023080"/>
    </source>
</evidence>
<comment type="similarity">
    <text evidence="3">Belongs to the metallo-dependent hydrolases superfamily. Adenosine and AMP deaminases family.</text>
</comment>
<dbReference type="GO" id="GO:0006154">
    <property type="term" value="P:adenosine catabolic process"/>
    <property type="evidence" value="ECO:0007669"/>
    <property type="project" value="TreeGrafter"/>
</dbReference>
<gene>
    <name evidence="11" type="ORF">PPERSA_03947</name>
</gene>
<dbReference type="GO" id="GO:0006166">
    <property type="term" value="P:purine ribonucleoside salvage"/>
    <property type="evidence" value="ECO:0007669"/>
    <property type="project" value="UniProtKB-KW"/>
</dbReference>
<keyword evidence="6" id="KW-0378">Hydrolase</keyword>
<protein>
    <recommendedName>
        <fullName evidence="10">Adenosine deaminase domain-containing protein</fullName>
    </recommendedName>
</protein>
<keyword evidence="5" id="KW-0660">Purine salvage</keyword>
<dbReference type="PANTHER" id="PTHR11409:SF42">
    <property type="entry name" value="ADENOSINE DEAMINASE-LIKE PROTEIN"/>
    <property type="match status" value="1"/>
</dbReference>
<comment type="catalytic activity">
    <reaction evidence="9">
        <text>N(6)-methyl-AMP + H2O + H(+) = IMP + methylamine</text>
        <dbReference type="Rhea" id="RHEA:16001"/>
        <dbReference type="ChEBI" id="CHEBI:15377"/>
        <dbReference type="ChEBI" id="CHEBI:15378"/>
        <dbReference type="ChEBI" id="CHEBI:58053"/>
        <dbReference type="ChEBI" id="CHEBI:59338"/>
        <dbReference type="ChEBI" id="CHEBI:144842"/>
    </reaction>
    <physiologicalReaction direction="left-to-right" evidence="9">
        <dbReference type="Rhea" id="RHEA:16002"/>
    </physiologicalReaction>
</comment>
<dbReference type="OrthoDB" id="272271at2759"/>
<comment type="cofactor">
    <cofactor evidence="1">
        <name>Zn(2+)</name>
        <dbReference type="ChEBI" id="CHEBI:29105"/>
    </cofactor>
</comment>
<evidence type="ECO:0000313" key="11">
    <source>
        <dbReference type="EMBL" id="KRW99241.1"/>
    </source>
</evidence>
<keyword evidence="4" id="KW-0479">Metal-binding</keyword>
<evidence type="ECO:0000256" key="2">
    <source>
        <dbReference type="ARBA" id="ARBA00005058"/>
    </source>
</evidence>
<dbReference type="GO" id="GO:0004000">
    <property type="term" value="F:adenosine deaminase activity"/>
    <property type="evidence" value="ECO:0007669"/>
    <property type="project" value="TreeGrafter"/>
</dbReference>
<dbReference type="AlphaFoldDB" id="A0A0V0QAI7"/>
<keyword evidence="8" id="KW-0546">Nucleotide metabolism</keyword>
<dbReference type="OMA" id="AAMSECM"/>
<comment type="pathway">
    <text evidence="2">Purine metabolism; purine nucleoside salvage.</text>
</comment>
<dbReference type="FunCoup" id="A0A0V0QAI7">
    <property type="interactions" value="30"/>
</dbReference>
<evidence type="ECO:0000256" key="1">
    <source>
        <dbReference type="ARBA" id="ARBA00001947"/>
    </source>
</evidence>